<dbReference type="Gene3D" id="2.40.420.20">
    <property type="match status" value="1"/>
</dbReference>
<dbReference type="Pfam" id="PF25990">
    <property type="entry name" value="Beta-barrel_YknX"/>
    <property type="match status" value="1"/>
</dbReference>
<feature type="coiled-coil region" evidence="1">
    <location>
        <begin position="102"/>
        <end position="161"/>
    </location>
</feature>
<feature type="region of interest" description="Disordered" evidence="2">
    <location>
        <begin position="344"/>
        <end position="399"/>
    </location>
</feature>
<feature type="compositionally biased region" description="Basic and acidic residues" evidence="2">
    <location>
        <begin position="370"/>
        <end position="399"/>
    </location>
</feature>
<keyword evidence="3" id="KW-0472">Membrane</keyword>
<evidence type="ECO:0000256" key="1">
    <source>
        <dbReference type="SAM" id="Coils"/>
    </source>
</evidence>
<reference evidence="5 6" key="1">
    <citation type="submission" date="2016-10" db="EMBL/GenBank/DDBJ databases">
        <authorList>
            <person name="de Groot N.N."/>
        </authorList>
    </citation>
    <scope>NUCLEOTIDE SEQUENCE [LARGE SCALE GENOMIC DNA]</scope>
    <source>
        <strain evidence="5 6">DSM 797</strain>
    </source>
</reference>
<evidence type="ECO:0000259" key="4">
    <source>
        <dbReference type="Pfam" id="PF25990"/>
    </source>
</evidence>
<organism evidence="5 6">
    <name type="scientific">Romboutsia lituseburensis DSM 797</name>
    <dbReference type="NCBI Taxonomy" id="1121325"/>
    <lineage>
        <taxon>Bacteria</taxon>
        <taxon>Bacillati</taxon>
        <taxon>Bacillota</taxon>
        <taxon>Clostridia</taxon>
        <taxon>Peptostreptococcales</taxon>
        <taxon>Peptostreptococcaceae</taxon>
        <taxon>Romboutsia</taxon>
    </lineage>
</organism>
<name>A0A1G9KEK4_9FIRM</name>
<dbReference type="GO" id="GO:0015562">
    <property type="term" value="F:efflux transmembrane transporter activity"/>
    <property type="evidence" value="ECO:0007669"/>
    <property type="project" value="TreeGrafter"/>
</dbReference>
<evidence type="ECO:0000313" key="6">
    <source>
        <dbReference type="Proteomes" id="UP000199068"/>
    </source>
</evidence>
<dbReference type="GO" id="GO:1990281">
    <property type="term" value="C:efflux pump complex"/>
    <property type="evidence" value="ECO:0007669"/>
    <property type="project" value="TreeGrafter"/>
</dbReference>
<dbReference type="PANTHER" id="PTHR30469:SF15">
    <property type="entry name" value="HLYD FAMILY OF SECRETION PROTEINS"/>
    <property type="match status" value="1"/>
</dbReference>
<dbReference type="Proteomes" id="UP000199068">
    <property type="component" value="Unassembled WGS sequence"/>
</dbReference>
<feature type="domain" description="YknX-like beta-barrel" evidence="4">
    <location>
        <begin position="198"/>
        <end position="278"/>
    </location>
</feature>
<keyword evidence="1" id="KW-0175">Coiled coil</keyword>
<protein>
    <submittedName>
        <fullName evidence="5">HlyD family secretion protein</fullName>
    </submittedName>
</protein>
<dbReference type="PANTHER" id="PTHR30469">
    <property type="entry name" value="MULTIDRUG RESISTANCE PROTEIN MDTA"/>
    <property type="match status" value="1"/>
</dbReference>
<keyword evidence="3" id="KW-1133">Transmembrane helix</keyword>
<dbReference type="EMBL" id="FNGW01000002">
    <property type="protein sequence ID" value="SDL48059.1"/>
    <property type="molecule type" value="Genomic_DNA"/>
</dbReference>
<dbReference type="AlphaFoldDB" id="A0A1G9KEK4"/>
<accession>A0A1G9KEK4</accession>
<dbReference type="InterPro" id="IPR058636">
    <property type="entry name" value="Beta-barrel_YknX"/>
</dbReference>
<dbReference type="Gene3D" id="1.20.5.1700">
    <property type="match status" value="1"/>
</dbReference>
<gene>
    <name evidence="5" type="ORF">SAMN04515677_102113</name>
</gene>
<dbReference type="STRING" id="1121325.SAMN04515677_102113"/>
<evidence type="ECO:0000313" key="5">
    <source>
        <dbReference type="EMBL" id="SDL48059.1"/>
    </source>
</evidence>
<evidence type="ECO:0000256" key="2">
    <source>
        <dbReference type="SAM" id="MobiDB-lite"/>
    </source>
</evidence>
<dbReference type="RefSeq" id="WP_092723051.1">
    <property type="nucleotide sequence ID" value="NZ_FNGW01000002.1"/>
</dbReference>
<keyword evidence="6" id="KW-1185">Reference proteome</keyword>
<evidence type="ECO:0000256" key="3">
    <source>
        <dbReference type="SAM" id="Phobius"/>
    </source>
</evidence>
<feature type="transmembrane region" description="Helical" evidence="3">
    <location>
        <begin position="12"/>
        <end position="31"/>
    </location>
</feature>
<keyword evidence="3" id="KW-0812">Transmembrane</keyword>
<proteinExistence type="predicted"/>
<sequence>MSFLEKFKNKKVAIGVGVFVIVALGVGIFIYNKNKINGDDLSVDENYIETYTIADNEKIFINGVITPTKTQDFNPNQENMSKVNVTNGKVVNEGDLLYTTKNQDAIDQIDDLKSQVNTLKNQVDKLKKANSSNDSGVNSEISGLNSDISKLNSQISSLEKKAYLETYAPFAGKVYLNETSDGPEQSAFMTLESNEYYMKGQASEQDLPKLQIDDPVDVLVFSNNKKLTGRISYISDRPSTATNDMNMGGQSNLSYYDIIISFENQEELTNGFHVQASIEVRDSIVKIPTSAVLESKTDDKTENYVFEDLNGILKKRVIEIYDQNEEFTTVKSGLDKNISIIRYPSEDMKEGDPVNTGSVPNSEDGTENSSDEKDKATTKDGAEHSSDEKDKAPSEEGAE</sequence>